<dbReference type="Proteomes" id="UP000095333">
    <property type="component" value="Unassembled WGS sequence"/>
</dbReference>
<reference evidence="3" key="5">
    <citation type="submission" date="2021-10" db="EMBL/GenBank/DDBJ databases">
        <title>Collection of gut derived symbiotic bacterial strains cultured from healthy donors.</title>
        <authorList>
            <person name="Lin H."/>
            <person name="Littmann E."/>
            <person name="Kohout C."/>
            <person name="Pamer E.G."/>
        </authorList>
    </citation>
    <scope>NUCLEOTIDE SEQUENCE</scope>
    <source>
        <strain evidence="3">DFI.1.167</strain>
    </source>
</reference>
<dbReference type="EMBL" id="JAJCQG010000171">
    <property type="protein sequence ID" value="MCB7283811.1"/>
    <property type="molecule type" value="Genomic_DNA"/>
</dbReference>
<name>A0A174P5R4_PHOVU</name>
<evidence type="ECO:0000313" key="2">
    <source>
        <dbReference type="EMBL" id="MBV3491018.1"/>
    </source>
</evidence>
<evidence type="ECO:0000313" key="7">
    <source>
        <dbReference type="Proteomes" id="UP000095333"/>
    </source>
</evidence>
<evidence type="ECO:0000313" key="5">
    <source>
        <dbReference type="EMBL" id="NMW38662.1"/>
    </source>
</evidence>
<dbReference type="Proteomes" id="UP000583639">
    <property type="component" value="Unassembled WGS sequence"/>
</dbReference>
<reference evidence="9 10" key="3">
    <citation type="submission" date="2020-04" db="EMBL/GenBank/DDBJ databases">
        <title>A novel gut-associated lysogenic phage, Bacteroides phage BV01, alters the host transcriptome and bile acid metabolism in Bacteroides vulgatus.</title>
        <authorList>
            <person name="Campbell D.E."/>
            <person name="Ly L."/>
            <person name="Ridlon J.M."/>
            <person name="Hsiao A."/>
            <person name="Degnan P.H."/>
        </authorList>
    </citation>
    <scope>NUCLEOTIDE SEQUENCE [LARGE SCALE GENOMIC DNA]</scope>
    <source>
        <strain evidence="4 9">VPI-4506</strain>
        <strain evidence="5 10">VPI-BV8526</strain>
    </source>
</reference>
<dbReference type="EMBL" id="QRUD01000060">
    <property type="protein sequence ID" value="RGR34905.1"/>
    <property type="molecule type" value="Genomic_DNA"/>
</dbReference>
<evidence type="ECO:0000313" key="6">
    <source>
        <dbReference type="EMBL" id="RGR34905.1"/>
    </source>
</evidence>
<dbReference type="EMBL" id="JABDSI010000022">
    <property type="protein sequence ID" value="NMW38662.1"/>
    <property type="molecule type" value="Genomic_DNA"/>
</dbReference>
<dbReference type="Proteomes" id="UP000266497">
    <property type="component" value="Unassembled WGS sequence"/>
</dbReference>
<evidence type="ECO:0000313" key="10">
    <source>
        <dbReference type="Proteomes" id="UP000583639"/>
    </source>
</evidence>
<dbReference type="Proteomes" id="UP001199363">
    <property type="component" value="Unassembled WGS sequence"/>
</dbReference>
<dbReference type="EMBL" id="JABDSH010000091">
    <property type="protein sequence ID" value="NMW38403.1"/>
    <property type="molecule type" value="Genomic_DNA"/>
</dbReference>
<evidence type="ECO:0000313" key="4">
    <source>
        <dbReference type="EMBL" id="NMW38403.1"/>
    </source>
</evidence>
<dbReference type="Proteomes" id="UP000555193">
    <property type="component" value="Unassembled WGS sequence"/>
</dbReference>
<protein>
    <submittedName>
        <fullName evidence="1">Uncharacterized protein</fullName>
    </submittedName>
</protein>
<accession>A0A174P5R4</accession>
<evidence type="ECO:0000313" key="1">
    <source>
        <dbReference type="EMBL" id="CUP53479.1"/>
    </source>
</evidence>
<dbReference type="RefSeq" id="WP_032951389.1">
    <property type="nucleotide sequence ID" value="NZ_CP081912.1"/>
</dbReference>
<sequence>MAEHQALYSMEMALKSYRSTIEVHREGKAYKDMMSKMYYVDGDLKNDTVQFDLAVERFKINNGYIDKRIKDLMEFETNSLYDIENFCVDNESNLPLRHRFLDVPWNVPVDSKDDADDNIQ</sequence>
<dbReference type="EMBL" id="JAHOGA010000128">
    <property type="protein sequence ID" value="MBV3491018.1"/>
    <property type="molecule type" value="Genomic_DNA"/>
</dbReference>
<reference evidence="6 8" key="2">
    <citation type="submission" date="2018-08" db="EMBL/GenBank/DDBJ databases">
        <title>A genome reference for cultivated species of the human gut microbiota.</title>
        <authorList>
            <person name="Zou Y."/>
            <person name="Xue W."/>
            <person name="Luo G."/>
        </authorList>
    </citation>
    <scope>NUCLEOTIDE SEQUENCE [LARGE SCALE GENOMIC DNA]</scope>
    <source>
        <strain evidence="6 8">AF25-30LB</strain>
    </source>
</reference>
<evidence type="ECO:0000313" key="8">
    <source>
        <dbReference type="Proteomes" id="UP000266497"/>
    </source>
</evidence>
<evidence type="ECO:0000313" key="9">
    <source>
        <dbReference type="Proteomes" id="UP000555193"/>
    </source>
</evidence>
<reference evidence="2" key="4">
    <citation type="submission" date="2021-06" db="EMBL/GenBank/DDBJ databases">
        <title>Collection of gut derived symbiotic bacterial strains cultured from healthy donors.</title>
        <authorList>
            <person name="Lin H."/>
            <person name="Littmann E."/>
            <person name="Pamer E.G."/>
        </authorList>
    </citation>
    <scope>NUCLEOTIDE SEQUENCE</scope>
    <source>
        <strain evidence="2">MSK.19.85</strain>
    </source>
</reference>
<dbReference type="Proteomes" id="UP000758576">
    <property type="component" value="Unassembled WGS sequence"/>
</dbReference>
<proteinExistence type="predicted"/>
<evidence type="ECO:0000313" key="3">
    <source>
        <dbReference type="EMBL" id="MCB7283811.1"/>
    </source>
</evidence>
<dbReference type="AlphaFoldDB" id="A0A174P5R4"/>
<gene>
    <name evidence="6" type="ORF">DWY53_17600</name>
    <name evidence="1" type="ORF">ERS852457_04278</name>
    <name evidence="4" type="ORF">HKQ54_20215</name>
    <name evidence="5" type="ORF">HKQ55_00235</name>
    <name evidence="2" type="ORF">KSX14_20895</name>
    <name evidence="3" type="ORF">LI282_22730</name>
</gene>
<reference evidence="1 7" key="1">
    <citation type="submission" date="2015-09" db="EMBL/GenBank/DDBJ databases">
        <authorList>
            <consortium name="Pathogen Informatics"/>
        </authorList>
    </citation>
    <scope>NUCLEOTIDE SEQUENCE [LARGE SCALE GENOMIC DNA]</scope>
    <source>
        <strain evidence="1 7">2789STDY5834842</strain>
    </source>
</reference>
<organism evidence="1 7">
    <name type="scientific">Phocaeicola vulgatus</name>
    <name type="common">Bacteroides vulgatus</name>
    <dbReference type="NCBI Taxonomy" id="821"/>
    <lineage>
        <taxon>Bacteria</taxon>
        <taxon>Pseudomonadati</taxon>
        <taxon>Bacteroidota</taxon>
        <taxon>Bacteroidia</taxon>
        <taxon>Bacteroidales</taxon>
        <taxon>Bacteroidaceae</taxon>
        <taxon>Phocaeicola</taxon>
    </lineage>
</organism>
<dbReference type="EMBL" id="CYZI01000069">
    <property type="protein sequence ID" value="CUP53479.1"/>
    <property type="molecule type" value="Genomic_DNA"/>
</dbReference>